<comment type="subcellular location">
    <subcellularLocation>
        <location evidence="1">Cell membrane</location>
        <topology evidence="1">Multi-pass membrane protein</topology>
    </subcellularLocation>
</comment>
<evidence type="ECO:0000313" key="10">
    <source>
        <dbReference type="EMBL" id="MPQ42583.1"/>
    </source>
</evidence>
<reference evidence="10 11" key="1">
    <citation type="submission" date="2019-10" db="EMBL/GenBank/DDBJ databases">
        <title>The Genome Sequence of Clostridium tarantellae Isolated from Fish Brain.</title>
        <authorList>
            <person name="Bano L."/>
            <person name="Kiel M."/>
            <person name="Sales G."/>
            <person name="Doxey A.C."/>
            <person name="Mansfield M.J."/>
            <person name="Schiavone M."/>
            <person name="Rossetto O."/>
            <person name="Pirazzini M."/>
            <person name="Dobrindt U."/>
            <person name="Montecucco C."/>
        </authorList>
    </citation>
    <scope>NUCLEOTIDE SEQUENCE [LARGE SCALE GENOMIC DNA]</scope>
    <source>
        <strain evidence="10 11">DSM 3997</strain>
    </source>
</reference>
<dbReference type="Pfam" id="PF13231">
    <property type="entry name" value="PMT_2"/>
    <property type="match status" value="1"/>
</dbReference>
<evidence type="ECO:0000259" key="9">
    <source>
        <dbReference type="Pfam" id="PF13231"/>
    </source>
</evidence>
<feature type="transmembrane region" description="Helical" evidence="8">
    <location>
        <begin position="153"/>
        <end position="171"/>
    </location>
</feature>
<evidence type="ECO:0000256" key="5">
    <source>
        <dbReference type="ARBA" id="ARBA00022692"/>
    </source>
</evidence>
<comment type="caution">
    <text evidence="10">The sequence shown here is derived from an EMBL/GenBank/DDBJ whole genome shotgun (WGS) entry which is preliminary data.</text>
</comment>
<evidence type="ECO:0000256" key="7">
    <source>
        <dbReference type="ARBA" id="ARBA00023136"/>
    </source>
</evidence>
<feature type="transmembrane region" description="Helical" evidence="8">
    <location>
        <begin position="219"/>
        <end position="236"/>
    </location>
</feature>
<evidence type="ECO:0000256" key="3">
    <source>
        <dbReference type="ARBA" id="ARBA00022676"/>
    </source>
</evidence>
<dbReference type="GO" id="GO:0016763">
    <property type="term" value="F:pentosyltransferase activity"/>
    <property type="evidence" value="ECO:0007669"/>
    <property type="project" value="TreeGrafter"/>
</dbReference>
<dbReference type="GO" id="GO:0005886">
    <property type="term" value="C:plasma membrane"/>
    <property type="evidence" value="ECO:0007669"/>
    <property type="project" value="UniProtKB-SubCell"/>
</dbReference>
<dbReference type="OrthoDB" id="136232at2"/>
<feature type="transmembrane region" description="Helical" evidence="8">
    <location>
        <begin position="128"/>
        <end position="146"/>
    </location>
</feature>
<keyword evidence="3" id="KW-0328">Glycosyltransferase</keyword>
<feature type="transmembrane region" description="Helical" evidence="8">
    <location>
        <begin position="371"/>
        <end position="387"/>
    </location>
</feature>
<dbReference type="PANTHER" id="PTHR33908">
    <property type="entry name" value="MANNOSYLTRANSFERASE YKCB-RELATED"/>
    <property type="match status" value="1"/>
</dbReference>
<evidence type="ECO:0000256" key="8">
    <source>
        <dbReference type="SAM" id="Phobius"/>
    </source>
</evidence>
<keyword evidence="6 8" id="KW-1133">Transmembrane helix</keyword>
<name>A0A6I1MIR8_9CLOT</name>
<feature type="transmembrane region" description="Helical" evidence="8">
    <location>
        <begin position="12"/>
        <end position="30"/>
    </location>
</feature>
<dbReference type="EMBL" id="WHJC01000013">
    <property type="protein sequence ID" value="MPQ42583.1"/>
    <property type="molecule type" value="Genomic_DNA"/>
</dbReference>
<gene>
    <name evidence="10" type="ORF">GBZ86_02275</name>
</gene>
<evidence type="ECO:0000256" key="1">
    <source>
        <dbReference type="ARBA" id="ARBA00004651"/>
    </source>
</evidence>
<keyword evidence="5 8" id="KW-0812">Transmembrane</keyword>
<feature type="transmembrane region" description="Helical" evidence="8">
    <location>
        <begin position="393"/>
        <end position="414"/>
    </location>
</feature>
<dbReference type="PANTHER" id="PTHR33908:SF11">
    <property type="entry name" value="MEMBRANE PROTEIN"/>
    <property type="match status" value="1"/>
</dbReference>
<feature type="transmembrane region" description="Helical" evidence="8">
    <location>
        <begin position="177"/>
        <end position="207"/>
    </location>
</feature>
<keyword evidence="2" id="KW-1003">Cell membrane</keyword>
<proteinExistence type="predicted"/>
<dbReference type="InterPro" id="IPR050297">
    <property type="entry name" value="LipidA_mod_glycosyltrf_83"/>
</dbReference>
<dbReference type="RefSeq" id="WP_152887349.1">
    <property type="nucleotide sequence ID" value="NZ_WHJC01000013.1"/>
</dbReference>
<evidence type="ECO:0000256" key="2">
    <source>
        <dbReference type="ARBA" id="ARBA00022475"/>
    </source>
</evidence>
<feature type="domain" description="Glycosyltransferase RgtA/B/C/D-like" evidence="9">
    <location>
        <begin position="78"/>
        <end position="236"/>
    </location>
</feature>
<dbReference type="GO" id="GO:0009103">
    <property type="term" value="P:lipopolysaccharide biosynthetic process"/>
    <property type="evidence" value="ECO:0007669"/>
    <property type="project" value="UniProtKB-ARBA"/>
</dbReference>
<keyword evidence="11" id="KW-1185">Reference proteome</keyword>
<dbReference type="Proteomes" id="UP000430345">
    <property type="component" value="Unassembled WGS sequence"/>
</dbReference>
<dbReference type="AlphaFoldDB" id="A0A6I1MIR8"/>
<organism evidence="10 11">
    <name type="scientific">Clostridium tarantellae</name>
    <dbReference type="NCBI Taxonomy" id="39493"/>
    <lineage>
        <taxon>Bacteria</taxon>
        <taxon>Bacillati</taxon>
        <taxon>Bacillota</taxon>
        <taxon>Clostridia</taxon>
        <taxon>Eubacteriales</taxon>
        <taxon>Clostridiaceae</taxon>
        <taxon>Clostridium</taxon>
    </lineage>
</organism>
<dbReference type="InterPro" id="IPR038731">
    <property type="entry name" value="RgtA/B/C-like"/>
</dbReference>
<evidence type="ECO:0000313" key="11">
    <source>
        <dbReference type="Proteomes" id="UP000430345"/>
    </source>
</evidence>
<evidence type="ECO:0000256" key="4">
    <source>
        <dbReference type="ARBA" id="ARBA00022679"/>
    </source>
</evidence>
<evidence type="ECO:0000256" key="6">
    <source>
        <dbReference type="ARBA" id="ARBA00022989"/>
    </source>
</evidence>
<keyword evidence="4" id="KW-0808">Transferase</keyword>
<sequence length="426" mass="49546">MKYFLEKEKKYAIGLFFIITIMFILGLLITKKYGNYFLLGDPNLLNNDDVRYLNTARILLQENKLVYHGLESSVFIMPGYPLFMVGIMKIFGTGIWGTIGIKIAQMVLQCISAYIIYLISRELFNKKVGIIAVIFTAIYLPEYVAANLILTEVLFKFLYLLLFYLSIIAIKENKTKWYIIAGIIWAATCLVRPNAAAFPLFIIIYWIVKKYKVKDMIKYASIVAVIFAIMFSPWWIRNYKLTGKFVLFTESSANPKLLGTLIRWQEPSFVDQISPEYKFKEYFRDNAYLSEEEQSKLANIILKKSFENEPIKYALWHTVGKTIELYRQPYYWKPILGVSAIEAQLEHSFYLVMGVLGILAMLITKNKKARMLLLFLVINTVTYWPFITFDRYGYPNMFCFIIGAAYIFNIILSLRKNGDEITKALV</sequence>
<keyword evidence="7 8" id="KW-0472">Membrane</keyword>
<accession>A0A6I1MIR8</accession>
<protein>
    <recommendedName>
        <fullName evidence="9">Glycosyltransferase RgtA/B/C/D-like domain-containing protein</fullName>
    </recommendedName>
</protein>